<keyword evidence="4" id="KW-1185">Reference proteome</keyword>
<dbReference type="AlphaFoldDB" id="A0A0L6JGE1"/>
<dbReference type="eggNOG" id="COG1396">
    <property type="taxonomic scope" value="Bacteria"/>
</dbReference>
<dbReference type="RefSeq" id="WP_050752927.1">
    <property type="nucleotide sequence ID" value="NZ_JQKC01000009.1"/>
</dbReference>
<name>A0A0L6JGE1_9FIRM</name>
<evidence type="ECO:0000313" key="3">
    <source>
        <dbReference type="EMBL" id="KNY24769.1"/>
    </source>
</evidence>
<dbReference type="Gene3D" id="1.10.260.40">
    <property type="entry name" value="lambda repressor-like DNA-binding domains"/>
    <property type="match status" value="1"/>
</dbReference>
<dbReference type="SUPFAM" id="SSF47413">
    <property type="entry name" value="lambda repressor-like DNA-binding domains"/>
    <property type="match status" value="1"/>
</dbReference>
<reference evidence="4" key="1">
    <citation type="submission" date="2015-07" db="EMBL/GenBank/DDBJ databases">
        <title>Near-Complete Genome Sequence of the Cellulolytic Bacterium Bacteroides (Pseudobacteroides) cellulosolvens ATCC 35603.</title>
        <authorList>
            <person name="Dassa B."/>
            <person name="Utturkar S.M."/>
            <person name="Klingeman D.M."/>
            <person name="Hurt R.A."/>
            <person name="Keller M."/>
            <person name="Xu J."/>
            <person name="Reddy Y.H.K."/>
            <person name="Borovok I."/>
            <person name="Grinberg I.R."/>
            <person name="Lamed R."/>
            <person name="Zhivin O."/>
            <person name="Bayer E.A."/>
            <person name="Brown S.D."/>
        </authorList>
    </citation>
    <scope>NUCLEOTIDE SEQUENCE [LARGE SCALE GENOMIC DNA]</scope>
    <source>
        <strain evidence="4">DSM 2933</strain>
    </source>
</reference>
<protein>
    <submittedName>
        <fullName evidence="3">Transcriptional regulator, XRE family</fullName>
    </submittedName>
</protein>
<evidence type="ECO:0000259" key="2">
    <source>
        <dbReference type="PROSITE" id="PS50943"/>
    </source>
</evidence>
<comment type="caution">
    <text evidence="3">The sequence shown here is derived from an EMBL/GenBank/DDBJ whole genome shotgun (WGS) entry which is preliminary data.</text>
</comment>
<dbReference type="PANTHER" id="PTHR46558:SF11">
    <property type="entry name" value="HTH-TYPE TRANSCRIPTIONAL REGULATOR XRE"/>
    <property type="match status" value="1"/>
</dbReference>
<evidence type="ECO:0000256" key="1">
    <source>
        <dbReference type="ARBA" id="ARBA00023125"/>
    </source>
</evidence>
<dbReference type="GO" id="GO:0003677">
    <property type="term" value="F:DNA binding"/>
    <property type="evidence" value="ECO:0007669"/>
    <property type="project" value="UniProtKB-KW"/>
</dbReference>
<organism evidence="3 4">
    <name type="scientific">Pseudobacteroides cellulosolvens ATCC 35603 = DSM 2933</name>
    <dbReference type="NCBI Taxonomy" id="398512"/>
    <lineage>
        <taxon>Bacteria</taxon>
        <taxon>Bacillati</taxon>
        <taxon>Bacillota</taxon>
        <taxon>Clostridia</taxon>
        <taxon>Eubacteriales</taxon>
        <taxon>Oscillospiraceae</taxon>
        <taxon>Pseudobacteroides</taxon>
    </lineage>
</organism>
<dbReference type="OrthoDB" id="9815852at2"/>
<dbReference type="PROSITE" id="PS50943">
    <property type="entry name" value="HTH_CROC1"/>
    <property type="match status" value="1"/>
</dbReference>
<accession>A0A0L6JGE1</accession>
<dbReference type="Proteomes" id="UP000036923">
    <property type="component" value="Unassembled WGS sequence"/>
</dbReference>
<dbReference type="InterPro" id="IPR010982">
    <property type="entry name" value="Lambda_DNA-bd_dom_sf"/>
</dbReference>
<evidence type="ECO:0000313" key="4">
    <source>
        <dbReference type="Proteomes" id="UP000036923"/>
    </source>
</evidence>
<feature type="domain" description="HTH cro/C1-type" evidence="2">
    <location>
        <begin position="8"/>
        <end position="62"/>
    </location>
</feature>
<dbReference type="InterPro" id="IPR001387">
    <property type="entry name" value="Cro/C1-type_HTH"/>
</dbReference>
<dbReference type="SMART" id="SM00530">
    <property type="entry name" value="HTH_XRE"/>
    <property type="match status" value="1"/>
</dbReference>
<dbReference type="STRING" id="398512.Bccel_0026"/>
<proteinExistence type="predicted"/>
<gene>
    <name evidence="3" type="ORF">Bccel_0026</name>
</gene>
<dbReference type="EMBL" id="LGTC01000001">
    <property type="protein sequence ID" value="KNY24769.1"/>
    <property type="molecule type" value="Genomic_DNA"/>
</dbReference>
<dbReference type="Pfam" id="PF01381">
    <property type="entry name" value="HTH_3"/>
    <property type="match status" value="1"/>
</dbReference>
<dbReference type="CDD" id="cd00093">
    <property type="entry name" value="HTH_XRE"/>
    <property type="match status" value="1"/>
</dbReference>
<sequence>MAYFSERIRILRKEKGLSQNRLGVEMNIPRTTISSWEYDNRSPDLFTAIKLAEFFKVSLDYIAGLSDTRNPEDLKKITAAILNGFDSDANLRESINKLLISTELKKLLMQVQDYPEDKIRKIIQVLKIIEEP</sequence>
<keyword evidence="1" id="KW-0238">DNA-binding</keyword>
<dbReference type="PANTHER" id="PTHR46558">
    <property type="entry name" value="TRACRIPTIONAL REGULATORY PROTEIN-RELATED-RELATED"/>
    <property type="match status" value="1"/>
</dbReference>